<feature type="region of interest" description="Disordered" evidence="1">
    <location>
        <begin position="160"/>
        <end position="202"/>
    </location>
</feature>
<organism evidence="2">
    <name type="scientific">Paenibacillus sp. BIHB 4019</name>
    <dbReference type="NCBI Taxonomy" id="1870819"/>
    <lineage>
        <taxon>Bacteria</taxon>
        <taxon>Bacillati</taxon>
        <taxon>Bacillota</taxon>
        <taxon>Bacilli</taxon>
        <taxon>Bacillales</taxon>
        <taxon>Paenibacillaceae</taxon>
        <taxon>Paenibacillus</taxon>
    </lineage>
</organism>
<gene>
    <name evidence="2" type="ORF">BBD42_28295</name>
</gene>
<sequence>MVLIAIAVIAAGCSTVKRNEMASPSPQKNHANGAVRAQQLAEKSVKPLKSNKEVADHLEKLAKGVRGVSNAHCVVLGKTAVVGIDVDSKLDRARVGTIKYSVAEAFHKDPYGMDAVVTADMDVSQRLKEMGADIRRGKPIKGFAEEMADIIGRIVPQIPRNVTPHQPELPQTQSHTQSRMQEQEHQLHEKQIQKHATHVDKH</sequence>
<feature type="compositionally biased region" description="Basic and acidic residues" evidence="1">
    <location>
        <begin position="181"/>
        <end position="202"/>
    </location>
</feature>
<dbReference type="EMBL" id="CP016808">
    <property type="protein sequence ID" value="ANY71038.1"/>
    <property type="molecule type" value="Genomic_DNA"/>
</dbReference>
<accession>A0A1B2DTJ4</accession>
<dbReference type="NCBIfam" id="TIGR02898">
    <property type="entry name" value="spore_YhcN_YlaJ"/>
    <property type="match status" value="1"/>
</dbReference>
<dbReference type="Pfam" id="PF09580">
    <property type="entry name" value="Spore_YhcN_YlaJ"/>
    <property type="match status" value="1"/>
</dbReference>
<dbReference type="InterPro" id="IPR019076">
    <property type="entry name" value="Spore_lipoprot_YhcN/YlaJ-like"/>
</dbReference>
<dbReference type="InterPro" id="IPR014247">
    <property type="entry name" value="Spore_lipoprot_YhcN/YlaJ"/>
</dbReference>
<evidence type="ECO:0000256" key="1">
    <source>
        <dbReference type="SAM" id="MobiDB-lite"/>
    </source>
</evidence>
<reference evidence="2" key="1">
    <citation type="submission" date="2016-08" db="EMBL/GenBank/DDBJ databases">
        <title>Complete Genome Seqeunce of Paenibacillus sp. BIHB 4019 from tea rhizoplane.</title>
        <authorList>
            <person name="Thakur R."/>
            <person name="Swarnkar M.K."/>
            <person name="Gulati A."/>
        </authorList>
    </citation>
    <scope>NUCLEOTIDE SEQUENCE [LARGE SCALE GENOMIC DNA]</scope>
    <source>
        <strain evidence="2">BIHB4019</strain>
    </source>
</reference>
<dbReference type="GO" id="GO:0030435">
    <property type="term" value="P:sporulation resulting in formation of a cellular spore"/>
    <property type="evidence" value="ECO:0007669"/>
    <property type="project" value="InterPro"/>
</dbReference>
<evidence type="ECO:0000313" key="2">
    <source>
        <dbReference type="EMBL" id="ANY71038.1"/>
    </source>
</evidence>
<protein>
    <submittedName>
        <fullName evidence="2">Sporulation protein</fullName>
    </submittedName>
</protein>
<name>A0A1B2DTJ4_9BACL</name>
<proteinExistence type="predicted"/>
<feature type="compositionally biased region" description="Polar residues" evidence="1">
    <location>
        <begin position="169"/>
        <end position="180"/>
    </location>
</feature>
<dbReference type="AlphaFoldDB" id="A0A1B2DTJ4"/>